<sequence>MTLFRRAVSILAVWGAATMFGLAFAEMTKVGPVLLTLTRGHGIHAGDLLAFAAAYSVAAVLTRYLLRGAGFSLLR</sequence>
<evidence type="ECO:0000256" key="1">
    <source>
        <dbReference type="SAM" id="Phobius"/>
    </source>
</evidence>
<protein>
    <recommendedName>
        <fullName evidence="4">MFS transporter</fullName>
    </recommendedName>
</protein>
<keyword evidence="1" id="KW-0812">Transmembrane</keyword>
<accession>A0ABU2NBC0</accession>
<dbReference type="EMBL" id="JAVREJ010000011">
    <property type="protein sequence ID" value="MDT0351245.1"/>
    <property type="molecule type" value="Genomic_DNA"/>
</dbReference>
<evidence type="ECO:0000313" key="2">
    <source>
        <dbReference type="EMBL" id="MDT0351245.1"/>
    </source>
</evidence>
<keyword evidence="1" id="KW-1133">Transmembrane helix</keyword>
<keyword evidence="3" id="KW-1185">Reference proteome</keyword>
<reference evidence="3" key="1">
    <citation type="submission" date="2023-07" db="EMBL/GenBank/DDBJ databases">
        <title>30 novel species of actinomycetes from the DSMZ collection.</title>
        <authorList>
            <person name="Nouioui I."/>
        </authorList>
    </citation>
    <scope>NUCLEOTIDE SEQUENCE [LARGE SCALE GENOMIC DNA]</scope>
    <source>
        <strain evidence="3">DSM 45834</strain>
    </source>
</reference>
<evidence type="ECO:0000313" key="3">
    <source>
        <dbReference type="Proteomes" id="UP001183202"/>
    </source>
</evidence>
<name>A0ABU2NBC0_9PSEU</name>
<comment type="caution">
    <text evidence="2">The sequence shown here is derived from an EMBL/GenBank/DDBJ whole genome shotgun (WGS) entry which is preliminary data.</text>
</comment>
<dbReference type="RefSeq" id="WP_311557453.1">
    <property type="nucleotide sequence ID" value="NZ_JAVREJ010000011.1"/>
</dbReference>
<feature type="transmembrane region" description="Helical" evidence="1">
    <location>
        <begin position="49"/>
        <end position="66"/>
    </location>
</feature>
<dbReference type="Proteomes" id="UP001183202">
    <property type="component" value="Unassembled WGS sequence"/>
</dbReference>
<gene>
    <name evidence="2" type="ORF">RM445_17085</name>
</gene>
<keyword evidence="1" id="KW-0472">Membrane</keyword>
<proteinExistence type="predicted"/>
<evidence type="ECO:0008006" key="4">
    <source>
        <dbReference type="Google" id="ProtNLM"/>
    </source>
</evidence>
<organism evidence="2 3">
    <name type="scientific">Pseudonocardia charpentierae</name>
    <dbReference type="NCBI Taxonomy" id="3075545"/>
    <lineage>
        <taxon>Bacteria</taxon>
        <taxon>Bacillati</taxon>
        <taxon>Actinomycetota</taxon>
        <taxon>Actinomycetes</taxon>
        <taxon>Pseudonocardiales</taxon>
        <taxon>Pseudonocardiaceae</taxon>
        <taxon>Pseudonocardia</taxon>
    </lineage>
</organism>